<name>A0A812VGR7_9DINO</name>
<comment type="caution">
    <text evidence="1">The sequence shown here is derived from an EMBL/GenBank/DDBJ whole genome shotgun (WGS) entry which is preliminary data.</text>
</comment>
<dbReference type="OrthoDB" id="430472at2759"/>
<dbReference type="Proteomes" id="UP000604046">
    <property type="component" value="Unassembled WGS sequence"/>
</dbReference>
<protein>
    <submittedName>
        <fullName evidence="1">Uncharacterized protein</fullName>
    </submittedName>
</protein>
<reference evidence="1" key="1">
    <citation type="submission" date="2021-02" db="EMBL/GenBank/DDBJ databases">
        <authorList>
            <person name="Dougan E. K."/>
            <person name="Rhodes N."/>
            <person name="Thang M."/>
            <person name="Chan C."/>
        </authorList>
    </citation>
    <scope>NUCLEOTIDE SEQUENCE</scope>
</reference>
<keyword evidence="2" id="KW-1185">Reference proteome</keyword>
<evidence type="ECO:0000313" key="1">
    <source>
        <dbReference type="EMBL" id="CAE7619195.1"/>
    </source>
</evidence>
<evidence type="ECO:0000313" key="2">
    <source>
        <dbReference type="Proteomes" id="UP000604046"/>
    </source>
</evidence>
<dbReference type="AlphaFoldDB" id="A0A812VGR7"/>
<organism evidence="1 2">
    <name type="scientific">Symbiodinium natans</name>
    <dbReference type="NCBI Taxonomy" id="878477"/>
    <lineage>
        <taxon>Eukaryota</taxon>
        <taxon>Sar</taxon>
        <taxon>Alveolata</taxon>
        <taxon>Dinophyceae</taxon>
        <taxon>Suessiales</taxon>
        <taxon>Symbiodiniaceae</taxon>
        <taxon>Symbiodinium</taxon>
    </lineage>
</organism>
<gene>
    <name evidence="1" type="ORF">SNAT2548_LOCUS35191</name>
</gene>
<proteinExistence type="predicted"/>
<accession>A0A812VGR7</accession>
<dbReference type="EMBL" id="CAJNDS010002851">
    <property type="protein sequence ID" value="CAE7619195.1"/>
    <property type="molecule type" value="Genomic_DNA"/>
</dbReference>
<sequence>MPFQAHVFRQGRNYNATYCCPWCCCTRDEAGDVTDHPSWLCTMGVPPWPEDEPPPLTAVPGLDQPQSSRPDIFHIGPLGVCRDLYLGGILILIHLSHFLSSDGSRALDSKLKSAFKNFKQFCQEIHETPTVKEWTKENFRRTSAGAYPDCSFKASDAHLILKWLENYLNSGPWRDDEGVLELLLTAVGNVNRFYRTCYTAPSRQWLYEANALAATSSLQLFFSSYYSLAQWAYDHEICLFRFTPKFHAFKHVHLALLKEQSRGKPGKRWTHNPAMYATANDEDFIGKVSRPCRILHSGSAELRRLEIYRVELCKAWV</sequence>